<protein>
    <submittedName>
        <fullName evidence="2">Uncharacterized protein</fullName>
    </submittedName>
</protein>
<gene>
    <name evidence="2" type="ORF">SAMN04487820_105231</name>
</gene>
<evidence type="ECO:0000313" key="3">
    <source>
        <dbReference type="Proteomes" id="UP000199213"/>
    </source>
</evidence>
<dbReference type="Proteomes" id="UP000199213">
    <property type="component" value="Unassembled WGS sequence"/>
</dbReference>
<keyword evidence="3" id="KW-1185">Reference proteome</keyword>
<feature type="region of interest" description="Disordered" evidence="1">
    <location>
        <begin position="166"/>
        <end position="198"/>
    </location>
</feature>
<reference evidence="3" key="1">
    <citation type="submission" date="2016-10" db="EMBL/GenBank/DDBJ databases">
        <authorList>
            <person name="Varghese N."/>
            <person name="Submissions S."/>
        </authorList>
    </citation>
    <scope>NUCLEOTIDE SEQUENCE [LARGE SCALE GENOMIC DNA]</scope>
    <source>
        <strain evidence="3">DSM 45460</strain>
    </source>
</reference>
<name>A0A1G9A2K4_ACTMZ</name>
<accession>A0A1G9A2K4</accession>
<dbReference type="AlphaFoldDB" id="A0A1G9A2K4"/>
<proteinExistence type="predicted"/>
<feature type="compositionally biased region" description="Low complexity" evidence="1">
    <location>
        <begin position="182"/>
        <end position="196"/>
    </location>
</feature>
<sequence length="217" mass="23404">MRGFSAEQDSCPGPCVPLRPDAGVFHPADARIRHTDVLDGLSNGVTNPPSYTVALFIPMSWHRPSPISAPALCRREAEPSSKSSRTGRLDDTNTCRFSRVIRWCFVMDGRNLDSQKASPTSMPPSFPHNALPSSAPPRRATVAPLPEQRFGHQAASHNRASLCCSIGATSPGAPSRAETAARSPGRSGPRSLPPSERAVRRRGFVDPVSCLWVSSLR</sequence>
<organism evidence="2 3">
    <name type="scientific">Actinopolyspora mzabensis</name>
    <dbReference type="NCBI Taxonomy" id="995066"/>
    <lineage>
        <taxon>Bacteria</taxon>
        <taxon>Bacillati</taxon>
        <taxon>Actinomycetota</taxon>
        <taxon>Actinomycetes</taxon>
        <taxon>Actinopolysporales</taxon>
        <taxon>Actinopolysporaceae</taxon>
        <taxon>Actinopolyspora</taxon>
    </lineage>
</organism>
<dbReference type="EMBL" id="FNFM01000005">
    <property type="protein sequence ID" value="SDK20620.1"/>
    <property type="molecule type" value="Genomic_DNA"/>
</dbReference>
<evidence type="ECO:0000313" key="2">
    <source>
        <dbReference type="EMBL" id="SDK20620.1"/>
    </source>
</evidence>
<evidence type="ECO:0000256" key="1">
    <source>
        <dbReference type="SAM" id="MobiDB-lite"/>
    </source>
</evidence>
<feature type="region of interest" description="Disordered" evidence="1">
    <location>
        <begin position="114"/>
        <end position="141"/>
    </location>
</feature>